<name>A0A1G6R1B9_9BACT</name>
<protein>
    <submittedName>
        <fullName evidence="1">CRISPR-associated protein TM1802 (Cas_TM1802)</fullName>
    </submittedName>
</protein>
<dbReference type="RefSeq" id="WP_092129594.1">
    <property type="nucleotide sequence ID" value="NZ_FMYU01000014.1"/>
</dbReference>
<dbReference type="Pfam" id="PF09484">
    <property type="entry name" value="Cas_TM1802"/>
    <property type="match status" value="1"/>
</dbReference>
<gene>
    <name evidence="1" type="ORF">SAMN05660835_01694</name>
</gene>
<keyword evidence="2" id="KW-1185">Reference proteome</keyword>
<accession>A0A1G6R1B9</accession>
<evidence type="ECO:0000313" key="2">
    <source>
        <dbReference type="Proteomes" id="UP000199411"/>
    </source>
</evidence>
<organism evidence="1 2">
    <name type="scientific">Desulfurella multipotens</name>
    <dbReference type="NCBI Taxonomy" id="79269"/>
    <lineage>
        <taxon>Bacteria</taxon>
        <taxon>Pseudomonadati</taxon>
        <taxon>Campylobacterota</taxon>
        <taxon>Desulfurellia</taxon>
        <taxon>Desulfurellales</taxon>
        <taxon>Desulfurellaceae</taxon>
        <taxon>Desulfurella</taxon>
    </lineage>
</organism>
<dbReference type="AlphaFoldDB" id="A0A1G6R1B9"/>
<evidence type="ECO:0000313" key="1">
    <source>
        <dbReference type="EMBL" id="SDC97825.1"/>
    </source>
</evidence>
<dbReference type="Proteomes" id="UP000199411">
    <property type="component" value="Unassembled WGS sequence"/>
</dbReference>
<dbReference type="OrthoDB" id="5422815at2"/>
<dbReference type="EMBL" id="FMYU01000014">
    <property type="protein sequence ID" value="SDC97825.1"/>
    <property type="molecule type" value="Genomic_DNA"/>
</dbReference>
<reference evidence="2" key="1">
    <citation type="submission" date="2016-10" db="EMBL/GenBank/DDBJ databases">
        <authorList>
            <person name="Varghese N."/>
            <person name="Submissions S."/>
        </authorList>
    </citation>
    <scope>NUCLEOTIDE SEQUENCE [LARGE SCALE GENOMIC DNA]</scope>
    <source>
        <strain evidence="2">DSM 8415</strain>
    </source>
</reference>
<proteinExistence type="predicted"/>
<sequence>MIEAVYQISLTQKTKDFLEEFIEDIGNNYKHVFKIKLNISNIDHPLYEGIDYEEFDPDKKLKYFYKKGSANGPDKTPTSKITKILKYSQTNEDQLTKDNKKLPKSF</sequence>
<dbReference type="InterPro" id="IPR013389">
    <property type="entry name" value="CRISPR-assoc_prot_Cas8b"/>
</dbReference>